<keyword evidence="5 7" id="KW-1133">Transmembrane helix</keyword>
<keyword evidence="3 9" id="KW-0808">Transferase</keyword>
<keyword evidence="10" id="KW-1185">Reference proteome</keyword>
<feature type="transmembrane region" description="Helical" evidence="7">
    <location>
        <begin position="49"/>
        <end position="69"/>
    </location>
</feature>
<comment type="similarity">
    <text evidence="2">Belongs to the bacterial sugar transferase family.</text>
</comment>
<gene>
    <name evidence="9" type="ORF">SAMN05421829_104130</name>
</gene>
<sequence>MLAALDRQGSLLRGSFTLSGAIEAFIDPLTVVAVLYACAAWHGERLLSPAYMILGALSFALTFPGNIRLHESTRTMVRKVATNWLLFAGAAGAFGYASGYLHYFPHSMLVAWLAATPIALVAAHATARQALPTWMAIGDNQRIAVVAGVNDIGLKLAREFRAHPYLGTRVVGFFDDRPRARLPDTGEAPLLGPLAGLAEFVKRRRVEAIYLALPMAPQPRILALLDELKDTTASIYFVPDIFVTDLIQGRVDNVGGMAVVAVCETPFTGLNNVAKRGSDFVLALLILLLLSPLLLAIAIGVKLSSPGPVVFKQRRYGLDGREILVYKFRSMTVCDDGASVRQATRNDSRITPFGAFIRRTSLDELPQFVNVLQGRMSIVGPRPHAVAHNEAYRKLIKGYMIRHKVKPGITGWAQVNGYRGETETLDKMQKRIEYDLDYLRHWSLGLDLWIIVRTALMVVRDPNAY</sequence>
<dbReference type="InterPro" id="IPR003362">
    <property type="entry name" value="Bact_transf"/>
</dbReference>
<protein>
    <submittedName>
        <fullName evidence="9">Putative colanic acid biosysnthesis UDP-glucose lipid carrier transferase</fullName>
    </submittedName>
</protein>
<name>A0A1N6SKQ4_9RHOO</name>
<dbReference type="Gene3D" id="3.40.50.720">
    <property type="entry name" value="NAD(P)-binding Rossmann-like Domain"/>
    <property type="match status" value="1"/>
</dbReference>
<dbReference type="PANTHER" id="PTHR30576:SF21">
    <property type="entry name" value="UDP-GLUCOSE:UNDECAPRENYL-PHOSPHATE GLUCOSE-1-PHOSPHATE TRANSFERASE"/>
    <property type="match status" value="1"/>
</dbReference>
<dbReference type="PANTHER" id="PTHR30576">
    <property type="entry name" value="COLANIC BIOSYNTHESIS UDP-GLUCOSE LIPID CARRIER TRANSFERASE"/>
    <property type="match status" value="1"/>
</dbReference>
<evidence type="ECO:0000313" key="10">
    <source>
        <dbReference type="Proteomes" id="UP000186819"/>
    </source>
</evidence>
<dbReference type="Pfam" id="PF13727">
    <property type="entry name" value="CoA_binding_3"/>
    <property type="match status" value="1"/>
</dbReference>
<evidence type="ECO:0000256" key="3">
    <source>
        <dbReference type="ARBA" id="ARBA00022679"/>
    </source>
</evidence>
<feature type="transmembrane region" description="Helical" evidence="7">
    <location>
        <begin position="109"/>
        <end position="127"/>
    </location>
</feature>
<dbReference type="InterPro" id="IPR036291">
    <property type="entry name" value="NAD(P)-bd_dom_sf"/>
</dbReference>
<dbReference type="EMBL" id="FTMD01000004">
    <property type="protein sequence ID" value="SIQ41671.1"/>
    <property type="molecule type" value="Genomic_DNA"/>
</dbReference>
<feature type="transmembrane region" description="Helical" evidence="7">
    <location>
        <begin position="81"/>
        <end position="103"/>
    </location>
</feature>
<dbReference type="GO" id="GO:0089702">
    <property type="term" value="F:undecaprenyl-phosphate glucose phosphotransferase activity"/>
    <property type="evidence" value="ECO:0007669"/>
    <property type="project" value="TreeGrafter"/>
</dbReference>
<evidence type="ECO:0000256" key="6">
    <source>
        <dbReference type="ARBA" id="ARBA00023136"/>
    </source>
</evidence>
<dbReference type="Proteomes" id="UP000186819">
    <property type="component" value="Unassembled WGS sequence"/>
</dbReference>
<reference evidence="10" key="1">
    <citation type="submission" date="2017-01" db="EMBL/GenBank/DDBJ databases">
        <authorList>
            <person name="Varghese N."/>
            <person name="Submissions S."/>
        </authorList>
    </citation>
    <scope>NUCLEOTIDE SEQUENCE [LARGE SCALE GENOMIC DNA]</scope>
    <source>
        <strain evidence="10">ATCC 51758</strain>
    </source>
</reference>
<proteinExistence type="inferred from homology"/>
<feature type="domain" description="Bacterial sugar transferase" evidence="8">
    <location>
        <begin position="275"/>
        <end position="459"/>
    </location>
</feature>
<dbReference type="STRING" id="34027.SAMN05421829_104130"/>
<evidence type="ECO:0000256" key="5">
    <source>
        <dbReference type="ARBA" id="ARBA00022989"/>
    </source>
</evidence>
<dbReference type="InterPro" id="IPR017473">
    <property type="entry name" value="Undecaprenyl-P_gluc_Ptfrase"/>
</dbReference>
<dbReference type="NCBIfam" id="TIGR03025">
    <property type="entry name" value="EPS_sugtrans"/>
    <property type="match status" value="1"/>
</dbReference>
<dbReference type="GO" id="GO:0016020">
    <property type="term" value="C:membrane"/>
    <property type="evidence" value="ECO:0007669"/>
    <property type="project" value="UniProtKB-SubCell"/>
</dbReference>
<dbReference type="NCBIfam" id="TIGR03023">
    <property type="entry name" value="WcaJ_sugtrans"/>
    <property type="match status" value="1"/>
</dbReference>
<accession>A0A1N6SKQ4</accession>
<organism evidence="9 10">
    <name type="scientific">Aromatoleum tolulyticum</name>
    <dbReference type="NCBI Taxonomy" id="34027"/>
    <lineage>
        <taxon>Bacteria</taxon>
        <taxon>Pseudomonadati</taxon>
        <taxon>Pseudomonadota</taxon>
        <taxon>Betaproteobacteria</taxon>
        <taxon>Rhodocyclales</taxon>
        <taxon>Rhodocyclaceae</taxon>
        <taxon>Aromatoleum</taxon>
    </lineage>
</organism>
<evidence type="ECO:0000256" key="4">
    <source>
        <dbReference type="ARBA" id="ARBA00022692"/>
    </source>
</evidence>
<dbReference type="RefSeq" id="WP_212566868.1">
    <property type="nucleotide sequence ID" value="NZ_FTMD01000004.1"/>
</dbReference>
<keyword evidence="4 7" id="KW-0812">Transmembrane</keyword>
<evidence type="ECO:0000259" key="8">
    <source>
        <dbReference type="Pfam" id="PF02397"/>
    </source>
</evidence>
<evidence type="ECO:0000256" key="1">
    <source>
        <dbReference type="ARBA" id="ARBA00004141"/>
    </source>
</evidence>
<dbReference type="Pfam" id="PF02397">
    <property type="entry name" value="Bac_transf"/>
    <property type="match status" value="1"/>
</dbReference>
<dbReference type="SUPFAM" id="SSF51735">
    <property type="entry name" value="NAD(P)-binding Rossmann-fold domains"/>
    <property type="match status" value="1"/>
</dbReference>
<evidence type="ECO:0000256" key="2">
    <source>
        <dbReference type="ARBA" id="ARBA00006464"/>
    </source>
</evidence>
<evidence type="ECO:0000313" key="9">
    <source>
        <dbReference type="EMBL" id="SIQ41671.1"/>
    </source>
</evidence>
<feature type="transmembrane region" description="Helical" evidence="7">
    <location>
        <begin position="280"/>
        <end position="301"/>
    </location>
</feature>
<feature type="transmembrane region" description="Helical" evidence="7">
    <location>
        <begin position="21"/>
        <end position="43"/>
    </location>
</feature>
<evidence type="ECO:0000256" key="7">
    <source>
        <dbReference type="SAM" id="Phobius"/>
    </source>
</evidence>
<dbReference type="GO" id="GO:0009242">
    <property type="term" value="P:colanic acid biosynthetic process"/>
    <property type="evidence" value="ECO:0007669"/>
    <property type="project" value="TreeGrafter"/>
</dbReference>
<keyword evidence="6 7" id="KW-0472">Membrane</keyword>
<dbReference type="AlphaFoldDB" id="A0A1N6SKQ4"/>
<comment type="subcellular location">
    <subcellularLocation>
        <location evidence="1">Membrane</location>
        <topology evidence="1">Multi-pass membrane protein</topology>
    </subcellularLocation>
</comment>
<dbReference type="InterPro" id="IPR017475">
    <property type="entry name" value="EPS_sugar_tfrase"/>
</dbReference>